<accession>A0A1D6QKM7</accession>
<protein>
    <recommendedName>
        <fullName evidence="2">Zinc finger GRF-type domain-containing protein</fullName>
    </recommendedName>
</protein>
<dbReference type="IntAct" id="A0A1D6QKM7">
    <property type="interactions" value="2"/>
</dbReference>
<dbReference type="SMR" id="A0A1D6QKM7"/>
<evidence type="ECO:0008006" key="2">
    <source>
        <dbReference type="Google" id="ProtNLM"/>
    </source>
</evidence>
<dbReference type="InParanoid" id="A0A1D6QKM7"/>
<evidence type="ECO:0000313" key="1">
    <source>
        <dbReference type="EMBL" id="AQK58273.1"/>
    </source>
</evidence>
<sequence length="63" mass="6869">MPPSSSSSLLSGSNTASAELPLIPCKLCNGVVIERVSKQPESTSRKFYRCRAKKLVISQFLLN</sequence>
<dbReference type="EMBL" id="CM000780">
    <property type="protein sequence ID" value="AQK58273.1"/>
    <property type="molecule type" value="Genomic_DNA"/>
</dbReference>
<gene>
    <name evidence="1" type="ORF">ZEAMMB73_Zm00001d052881</name>
</gene>
<proteinExistence type="predicted"/>
<organism evidence="1">
    <name type="scientific">Zea mays</name>
    <name type="common">Maize</name>
    <dbReference type="NCBI Taxonomy" id="4577"/>
    <lineage>
        <taxon>Eukaryota</taxon>
        <taxon>Viridiplantae</taxon>
        <taxon>Streptophyta</taxon>
        <taxon>Embryophyta</taxon>
        <taxon>Tracheophyta</taxon>
        <taxon>Spermatophyta</taxon>
        <taxon>Magnoliopsida</taxon>
        <taxon>Liliopsida</taxon>
        <taxon>Poales</taxon>
        <taxon>Poaceae</taxon>
        <taxon>PACMAD clade</taxon>
        <taxon>Panicoideae</taxon>
        <taxon>Andropogonodae</taxon>
        <taxon>Andropogoneae</taxon>
        <taxon>Tripsacinae</taxon>
        <taxon>Zea</taxon>
    </lineage>
</organism>
<dbReference type="AlphaFoldDB" id="A0A1D6QKM7"/>
<reference evidence="1" key="1">
    <citation type="submission" date="2015-12" db="EMBL/GenBank/DDBJ databases">
        <title>Update maize B73 reference genome by single molecule sequencing technologies.</title>
        <authorList>
            <consortium name="Maize Genome Sequencing Project"/>
            <person name="Ware D."/>
        </authorList>
    </citation>
    <scope>NUCLEOTIDE SEQUENCE</scope>
    <source>
        <tissue evidence="1">Seedling</tissue>
    </source>
</reference>
<name>A0A1D6QKM7_MAIZE</name>